<name>A0A934VR19_9BACT</name>
<comment type="subcellular location">
    <subcellularLocation>
        <location evidence="1 9">Cell membrane</location>
        <topology evidence="1 9">Multi-pass membrane protein</topology>
    </subcellularLocation>
</comment>
<dbReference type="InterPro" id="IPR045378">
    <property type="entry name" value="LNT_N"/>
</dbReference>
<evidence type="ECO:0000256" key="7">
    <source>
        <dbReference type="ARBA" id="ARBA00023136"/>
    </source>
</evidence>
<dbReference type="PROSITE" id="PS50263">
    <property type="entry name" value="CN_HYDROLASE"/>
    <property type="match status" value="1"/>
</dbReference>
<evidence type="ECO:0000256" key="4">
    <source>
        <dbReference type="ARBA" id="ARBA00022679"/>
    </source>
</evidence>
<evidence type="ECO:0000313" key="11">
    <source>
        <dbReference type="EMBL" id="MBK1882711.1"/>
    </source>
</evidence>
<keyword evidence="3 9" id="KW-1003">Cell membrane</keyword>
<keyword evidence="4 9" id="KW-0808">Transferase</keyword>
<feature type="transmembrane region" description="Helical" evidence="9">
    <location>
        <begin position="200"/>
        <end position="219"/>
    </location>
</feature>
<comment type="caution">
    <text evidence="11">The sequence shown here is derived from an EMBL/GenBank/DDBJ whole genome shotgun (WGS) entry which is preliminary data.</text>
</comment>
<feature type="transmembrane region" description="Helical" evidence="9">
    <location>
        <begin position="90"/>
        <end position="112"/>
    </location>
</feature>
<evidence type="ECO:0000256" key="3">
    <source>
        <dbReference type="ARBA" id="ARBA00022475"/>
    </source>
</evidence>
<dbReference type="GO" id="GO:0042158">
    <property type="term" value="P:lipoprotein biosynthetic process"/>
    <property type="evidence" value="ECO:0007669"/>
    <property type="project" value="UniProtKB-UniRule"/>
</dbReference>
<organism evidence="11 12">
    <name type="scientific">Luteolibacter pohnpeiensis</name>
    <dbReference type="NCBI Taxonomy" id="454153"/>
    <lineage>
        <taxon>Bacteria</taxon>
        <taxon>Pseudomonadati</taxon>
        <taxon>Verrucomicrobiota</taxon>
        <taxon>Verrucomicrobiia</taxon>
        <taxon>Verrucomicrobiales</taxon>
        <taxon>Verrucomicrobiaceae</taxon>
        <taxon>Luteolibacter</taxon>
    </lineage>
</organism>
<dbReference type="Pfam" id="PF00795">
    <property type="entry name" value="CN_hydrolase"/>
    <property type="match status" value="1"/>
</dbReference>
<keyword evidence="5 9" id="KW-0812">Transmembrane</keyword>
<dbReference type="EC" id="2.3.1.269" evidence="9"/>
<evidence type="ECO:0000256" key="6">
    <source>
        <dbReference type="ARBA" id="ARBA00022989"/>
    </source>
</evidence>
<dbReference type="HAMAP" id="MF_01148">
    <property type="entry name" value="Lnt"/>
    <property type="match status" value="1"/>
</dbReference>
<dbReference type="RefSeq" id="WP_200270122.1">
    <property type="nucleotide sequence ID" value="NZ_JAENIJ010000013.1"/>
</dbReference>
<dbReference type="GO" id="GO:0005886">
    <property type="term" value="C:plasma membrane"/>
    <property type="evidence" value="ECO:0007669"/>
    <property type="project" value="UniProtKB-SubCell"/>
</dbReference>
<comment type="similarity">
    <text evidence="2 9">Belongs to the CN hydrolase family. Apolipoprotein N-acyltransferase subfamily.</text>
</comment>
<sequence>MGIFVKSKQPPAWLKWPAAMLSGGLVGLMFAPFNATFLVWIAVIPLLYAIWSVDAKTAKRRAAKGFALGYLGGVIAFGIELFWLTEVSTLGAVLLPLYLAIFWGMFGAFAATLGNPRRSRAKPILLALYLGAVWGGLEWLRSWLFTGFGWNGLGIAFHDTRLIAQSADLLGVTGLSMLAVFFQSAWLYSAQSSANKTTAARTLGITAVILAVVIGYGFWRIQSEKKRVAVPLKALLVQLNIPQEASQRLWDGLKVNLSYEDETAKAMESLKPGDAPDWVLWPESALGGEIFRTSDGEWGEWEQNTSTILNVRRGYPPFTIIYGSNEIEAESTEGQLYRKNGGHVYNALAIRSPENDLQTFHKHHLVIFGETIPFIDSMPWLKKIYAEQAGAEWGGSFTPGDSFEPLTAQTSGGQEIGIIPSICFEDTVPRLNRRFVRSGPQVIVNVTNDGWFGESQAADQHFNNALFRAIELRRPMLRCANTGVSAALDSTGSLLQPLTGKRQVLTDATGSHFTSGGLLTKVMVPLNPATTLYATIGDWGIITVALAGFILALVSRQQGVTD</sequence>
<dbReference type="PANTHER" id="PTHR38686">
    <property type="entry name" value="APOLIPOPROTEIN N-ACYLTRANSFERASE"/>
    <property type="match status" value="1"/>
</dbReference>
<evidence type="ECO:0000313" key="12">
    <source>
        <dbReference type="Proteomes" id="UP000603141"/>
    </source>
</evidence>
<dbReference type="InterPro" id="IPR003010">
    <property type="entry name" value="C-N_Hydrolase"/>
</dbReference>
<accession>A0A934VR19</accession>
<dbReference type="NCBIfam" id="TIGR00546">
    <property type="entry name" value="lnt"/>
    <property type="match status" value="1"/>
</dbReference>
<dbReference type="GO" id="GO:0016410">
    <property type="term" value="F:N-acyltransferase activity"/>
    <property type="evidence" value="ECO:0007669"/>
    <property type="project" value="UniProtKB-UniRule"/>
</dbReference>
<gene>
    <name evidence="9 11" type="primary">lnt</name>
    <name evidence="11" type="ORF">JIN85_09800</name>
</gene>
<evidence type="ECO:0000256" key="8">
    <source>
        <dbReference type="ARBA" id="ARBA00023315"/>
    </source>
</evidence>
<feature type="transmembrane region" description="Helical" evidence="9">
    <location>
        <begin position="532"/>
        <end position="554"/>
    </location>
</feature>
<keyword evidence="12" id="KW-1185">Reference proteome</keyword>
<dbReference type="InterPro" id="IPR004563">
    <property type="entry name" value="Apolipo_AcylTrfase"/>
</dbReference>
<dbReference type="Pfam" id="PF20154">
    <property type="entry name" value="LNT_N"/>
    <property type="match status" value="1"/>
</dbReference>
<dbReference type="Gene3D" id="3.60.110.10">
    <property type="entry name" value="Carbon-nitrogen hydrolase"/>
    <property type="match status" value="1"/>
</dbReference>
<keyword evidence="7 9" id="KW-0472">Membrane</keyword>
<keyword evidence="8 9" id="KW-0012">Acyltransferase</keyword>
<evidence type="ECO:0000256" key="2">
    <source>
        <dbReference type="ARBA" id="ARBA00010065"/>
    </source>
</evidence>
<dbReference type="Proteomes" id="UP000603141">
    <property type="component" value="Unassembled WGS sequence"/>
</dbReference>
<feature type="domain" description="CN hydrolase" evidence="10">
    <location>
        <begin position="237"/>
        <end position="526"/>
    </location>
</feature>
<proteinExistence type="inferred from homology"/>
<comment type="catalytic activity">
    <reaction evidence="9">
        <text>N-terminal S-1,2-diacyl-sn-glyceryl-L-cysteinyl-[lipoprotein] + a glycerophospholipid = N-acyl-S-1,2-diacyl-sn-glyceryl-L-cysteinyl-[lipoprotein] + a 2-acyl-sn-glycero-3-phospholipid + H(+)</text>
        <dbReference type="Rhea" id="RHEA:48228"/>
        <dbReference type="Rhea" id="RHEA-COMP:14681"/>
        <dbReference type="Rhea" id="RHEA-COMP:14684"/>
        <dbReference type="ChEBI" id="CHEBI:15378"/>
        <dbReference type="ChEBI" id="CHEBI:136912"/>
        <dbReference type="ChEBI" id="CHEBI:140656"/>
        <dbReference type="ChEBI" id="CHEBI:140657"/>
        <dbReference type="ChEBI" id="CHEBI:140660"/>
        <dbReference type="EC" id="2.3.1.269"/>
    </reaction>
</comment>
<comment type="function">
    <text evidence="9">Catalyzes the phospholipid dependent N-acylation of the N-terminal cysteine of apolipoprotein, the last step in lipoprotein maturation.</text>
</comment>
<protein>
    <recommendedName>
        <fullName evidence="9">Apolipoprotein N-acyltransferase</fullName>
        <shortName evidence="9">ALP N-acyltransferase</shortName>
        <ecNumber evidence="9">2.3.1.269</ecNumber>
    </recommendedName>
</protein>
<dbReference type="EMBL" id="JAENIJ010000013">
    <property type="protein sequence ID" value="MBK1882711.1"/>
    <property type="molecule type" value="Genomic_DNA"/>
</dbReference>
<comment type="pathway">
    <text evidence="9">Protein modification; lipoprotein biosynthesis (N-acyl transfer).</text>
</comment>
<keyword evidence="6 9" id="KW-1133">Transmembrane helix</keyword>
<dbReference type="InterPro" id="IPR036526">
    <property type="entry name" value="C-N_Hydrolase_sf"/>
</dbReference>
<dbReference type="PANTHER" id="PTHR38686:SF1">
    <property type="entry name" value="APOLIPOPROTEIN N-ACYLTRANSFERASE"/>
    <property type="match status" value="1"/>
</dbReference>
<dbReference type="AlphaFoldDB" id="A0A934VR19"/>
<evidence type="ECO:0000256" key="9">
    <source>
        <dbReference type="HAMAP-Rule" id="MF_01148"/>
    </source>
</evidence>
<feature type="transmembrane region" description="Helical" evidence="9">
    <location>
        <begin position="37"/>
        <end position="53"/>
    </location>
</feature>
<evidence type="ECO:0000256" key="5">
    <source>
        <dbReference type="ARBA" id="ARBA00022692"/>
    </source>
</evidence>
<evidence type="ECO:0000256" key="1">
    <source>
        <dbReference type="ARBA" id="ARBA00004651"/>
    </source>
</evidence>
<reference evidence="11" key="1">
    <citation type="submission" date="2021-01" db="EMBL/GenBank/DDBJ databases">
        <title>Modified the classification status of verrucomicrobia.</title>
        <authorList>
            <person name="Feng X."/>
        </authorList>
    </citation>
    <scope>NUCLEOTIDE SEQUENCE</scope>
    <source>
        <strain evidence="11">KCTC 22041</strain>
    </source>
</reference>
<dbReference type="SUPFAM" id="SSF56317">
    <property type="entry name" value="Carbon-nitrogen hydrolase"/>
    <property type="match status" value="1"/>
</dbReference>
<feature type="transmembrane region" description="Helical" evidence="9">
    <location>
        <begin position="169"/>
        <end position="188"/>
    </location>
</feature>
<feature type="transmembrane region" description="Helical" evidence="9">
    <location>
        <begin position="124"/>
        <end position="144"/>
    </location>
</feature>
<evidence type="ECO:0000259" key="10">
    <source>
        <dbReference type="PROSITE" id="PS50263"/>
    </source>
</evidence>
<feature type="transmembrane region" description="Helical" evidence="9">
    <location>
        <begin position="65"/>
        <end position="84"/>
    </location>
</feature>
<dbReference type="CDD" id="cd07571">
    <property type="entry name" value="ALP_N-acyl_transferase"/>
    <property type="match status" value="1"/>
</dbReference>